<dbReference type="Gene3D" id="3.30.450.40">
    <property type="match status" value="1"/>
</dbReference>
<dbReference type="InterPro" id="IPR016132">
    <property type="entry name" value="Phyto_chromo_attachment"/>
</dbReference>
<protein>
    <recommendedName>
        <fullName evidence="3">histidine kinase</fullName>
        <ecNumber evidence="3">2.7.13.3</ecNumber>
    </recommendedName>
</protein>
<dbReference type="PROSITE" id="PS50109">
    <property type="entry name" value="HIS_KIN"/>
    <property type="match status" value="1"/>
</dbReference>
<dbReference type="Pfam" id="PF00512">
    <property type="entry name" value="HisKA"/>
    <property type="match status" value="1"/>
</dbReference>
<reference evidence="12" key="1">
    <citation type="submission" date="2020-10" db="EMBL/GenBank/DDBJ databases">
        <authorList>
            <person name="Castelo-Branco R."/>
            <person name="Eusebio N."/>
            <person name="Adriana R."/>
            <person name="Vieira A."/>
            <person name="Brugerolle De Fraissinette N."/>
            <person name="Rezende De Castro R."/>
            <person name="Schneider M.P."/>
            <person name="Vasconcelos V."/>
            <person name="Leao P.N."/>
        </authorList>
    </citation>
    <scope>NUCLEOTIDE SEQUENCE</scope>
    <source>
        <strain evidence="12">LEGE 11480</strain>
    </source>
</reference>
<comment type="catalytic activity">
    <reaction evidence="1">
        <text>ATP + protein L-histidine = ADP + protein N-phospho-L-histidine.</text>
        <dbReference type="EC" id="2.7.13.3"/>
    </reaction>
</comment>
<dbReference type="Pfam" id="PF01590">
    <property type="entry name" value="GAF"/>
    <property type="match status" value="1"/>
</dbReference>
<dbReference type="SUPFAM" id="SSF55874">
    <property type="entry name" value="ATPase domain of HSP90 chaperone/DNA topoisomerase II/histidine kinase"/>
    <property type="match status" value="1"/>
</dbReference>
<feature type="domain" description="Histidine kinase" evidence="11">
    <location>
        <begin position="239"/>
        <end position="453"/>
    </location>
</feature>
<dbReference type="PROSITE" id="PS50046">
    <property type="entry name" value="PHYTOCHROME_2"/>
    <property type="match status" value="1"/>
</dbReference>
<dbReference type="RefSeq" id="WP_264323975.1">
    <property type="nucleotide sequence ID" value="NZ_JADEXQ010000012.1"/>
</dbReference>
<dbReference type="Proteomes" id="UP000625316">
    <property type="component" value="Unassembled WGS sequence"/>
</dbReference>
<dbReference type="SMART" id="SM00387">
    <property type="entry name" value="HATPase_c"/>
    <property type="match status" value="1"/>
</dbReference>
<evidence type="ECO:0000313" key="13">
    <source>
        <dbReference type="Proteomes" id="UP000625316"/>
    </source>
</evidence>
<feature type="region of interest" description="Disordered" evidence="9">
    <location>
        <begin position="1"/>
        <end position="32"/>
    </location>
</feature>
<evidence type="ECO:0000256" key="8">
    <source>
        <dbReference type="SAM" id="Coils"/>
    </source>
</evidence>
<dbReference type="PANTHER" id="PTHR43304:SF1">
    <property type="entry name" value="PAC DOMAIN-CONTAINING PROTEIN"/>
    <property type="match status" value="1"/>
</dbReference>
<evidence type="ECO:0000256" key="5">
    <source>
        <dbReference type="ARBA" id="ARBA00022679"/>
    </source>
</evidence>
<dbReference type="SUPFAM" id="SSF55781">
    <property type="entry name" value="GAF domain-like"/>
    <property type="match status" value="1"/>
</dbReference>
<dbReference type="InterPro" id="IPR003661">
    <property type="entry name" value="HisK_dim/P_dom"/>
</dbReference>
<dbReference type="InterPro" id="IPR003594">
    <property type="entry name" value="HATPase_dom"/>
</dbReference>
<dbReference type="GO" id="GO:0000155">
    <property type="term" value="F:phosphorelay sensor kinase activity"/>
    <property type="evidence" value="ECO:0007669"/>
    <property type="project" value="InterPro"/>
</dbReference>
<feature type="domain" description="Phytochrome chromophore attachment site" evidence="10">
    <location>
        <begin position="55"/>
        <end position="191"/>
    </location>
</feature>
<dbReference type="Gene3D" id="1.10.287.130">
    <property type="match status" value="1"/>
</dbReference>
<dbReference type="InterPro" id="IPR005467">
    <property type="entry name" value="His_kinase_dom"/>
</dbReference>
<dbReference type="SUPFAM" id="SSF47384">
    <property type="entry name" value="Homodimeric domain of signal transducing histidine kinase"/>
    <property type="match status" value="1"/>
</dbReference>
<dbReference type="Pfam" id="PF02518">
    <property type="entry name" value="HATPase_c"/>
    <property type="match status" value="1"/>
</dbReference>
<proteinExistence type="inferred from homology"/>
<comment type="caution">
    <text evidence="12">The sequence shown here is derived from an EMBL/GenBank/DDBJ whole genome shotgun (WGS) entry which is preliminary data.</text>
</comment>
<evidence type="ECO:0000256" key="9">
    <source>
        <dbReference type="SAM" id="MobiDB-lite"/>
    </source>
</evidence>
<keyword evidence="13" id="KW-1185">Reference proteome</keyword>
<keyword evidence="8" id="KW-0175">Coiled coil</keyword>
<evidence type="ECO:0000256" key="2">
    <source>
        <dbReference type="ARBA" id="ARBA00006402"/>
    </source>
</evidence>
<keyword evidence="7" id="KW-0902">Two-component regulatory system</keyword>
<dbReference type="PANTHER" id="PTHR43304">
    <property type="entry name" value="PHYTOCHROME-LIKE PROTEIN CPH1"/>
    <property type="match status" value="1"/>
</dbReference>
<dbReference type="CDD" id="cd00082">
    <property type="entry name" value="HisKA"/>
    <property type="match status" value="1"/>
</dbReference>
<dbReference type="SMART" id="SM00388">
    <property type="entry name" value="HisKA"/>
    <property type="match status" value="1"/>
</dbReference>
<dbReference type="FunFam" id="3.30.565.10:FF:000006">
    <property type="entry name" value="Sensor histidine kinase WalK"/>
    <property type="match status" value="1"/>
</dbReference>
<evidence type="ECO:0000259" key="10">
    <source>
        <dbReference type="PROSITE" id="PS50046"/>
    </source>
</evidence>
<dbReference type="Gene3D" id="3.30.565.10">
    <property type="entry name" value="Histidine kinase-like ATPase, C-terminal domain"/>
    <property type="match status" value="1"/>
</dbReference>
<dbReference type="PRINTS" id="PR00344">
    <property type="entry name" value="BCTRLSENSOR"/>
</dbReference>
<keyword evidence="6" id="KW-0418">Kinase</keyword>
<evidence type="ECO:0000259" key="11">
    <source>
        <dbReference type="PROSITE" id="PS50109"/>
    </source>
</evidence>
<evidence type="ECO:0000313" key="12">
    <source>
        <dbReference type="EMBL" id="MBE9029154.1"/>
    </source>
</evidence>
<dbReference type="InterPro" id="IPR029016">
    <property type="entry name" value="GAF-like_dom_sf"/>
</dbReference>
<evidence type="ECO:0000256" key="3">
    <source>
        <dbReference type="ARBA" id="ARBA00012438"/>
    </source>
</evidence>
<evidence type="ECO:0000256" key="1">
    <source>
        <dbReference type="ARBA" id="ARBA00000085"/>
    </source>
</evidence>
<dbReference type="InterPro" id="IPR036097">
    <property type="entry name" value="HisK_dim/P_sf"/>
</dbReference>
<dbReference type="SMART" id="SM00065">
    <property type="entry name" value="GAF"/>
    <property type="match status" value="1"/>
</dbReference>
<dbReference type="InterPro" id="IPR004358">
    <property type="entry name" value="Sig_transdc_His_kin-like_C"/>
</dbReference>
<organism evidence="12 13">
    <name type="scientific">Romeriopsis navalis LEGE 11480</name>
    <dbReference type="NCBI Taxonomy" id="2777977"/>
    <lineage>
        <taxon>Bacteria</taxon>
        <taxon>Bacillati</taxon>
        <taxon>Cyanobacteriota</taxon>
        <taxon>Cyanophyceae</taxon>
        <taxon>Leptolyngbyales</taxon>
        <taxon>Leptolyngbyaceae</taxon>
        <taxon>Romeriopsis</taxon>
        <taxon>Romeriopsis navalis</taxon>
    </lineage>
</organism>
<feature type="coiled-coil region" evidence="8">
    <location>
        <begin position="198"/>
        <end position="232"/>
    </location>
</feature>
<dbReference type="InterPro" id="IPR036890">
    <property type="entry name" value="HATPase_C_sf"/>
</dbReference>
<dbReference type="InterPro" id="IPR003018">
    <property type="entry name" value="GAF"/>
</dbReference>
<evidence type="ECO:0000256" key="7">
    <source>
        <dbReference type="ARBA" id="ARBA00023012"/>
    </source>
</evidence>
<evidence type="ECO:0000256" key="4">
    <source>
        <dbReference type="ARBA" id="ARBA00022553"/>
    </source>
</evidence>
<gene>
    <name evidence="12" type="ORF">IQ266_05180</name>
</gene>
<feature type="compositionally biased region" description="Low complexity" evidence="9">
    <location>
        <begin position="10"/>
        <end position="26"/>
    </location>
</feature>
<keyword evidence="4" id="KW-0597">Phosphoprotein</keyword>
<dbReference type="AlphaFoldDB" id="A0A928VNJ6"/>
<name>A0A928VNJ6_9CYAN</name>
<dbReference type="EMBL" id="JADEXQ010000012">
    <property type="protein sequence ID" value="MBE9029154.1"/>
    <property type="molecule type" value="Genomic_DNA"/>
</dbReference>
<accession>A0A928VNJ6</accession>
<dbReference type="EC" id="2.7.13.3" evidence="3"/>
<evidence type="ECO:0000256" key="6">
    <source>
        <dbReference type="ARBA" id="ARBA00022777"/>
    </source>
</evidence>
<keyword evidence="5" id="KW-0808">Transferase</keyword>
<sequence length="471" mass="52973">MSQPSPPPAQSQRSLLSSSDMTSDASPHPERALQHQLTQSNLLASMLQRIRQSIDLQTILTTTVTEVREFLAVDRVVVFQVFPDGTGKATAESVAAPWRSIFEEVFPPEAFPPSCYDRYVQGNVTQINDRANYEVVECMQAFMESFQIRAKLAVPIILGDRLWGLLLAHQCSGPRTWQAWEIAFVQQLAWQLEVPLDQAQLYQRLQTELQERKKVEAELRDLTLRLKRSNQELESFAYVSSHDLQEPLRKIQAFGDRLRSRANDALDDRSQDYLQRMLNASARAQLLIDNLLTFSRVTSKTRPFIPVNLRDIIAGVLSDLEVQLEKVNGQVSVTEIPEIEADSAQMRQLFQNLISNALKFSRAGVPPIVTITAAINQGQVQIKVTDNGIGFESKYDDRIFELFQRLHGRKEYEGSGIGLSICRKIVERHGGDITPHGEPGSGATFIINLPMLQHHSSSHPLPETSTPTHGN</sequence>
<dbReference type="InterPro" id="IPR052162">
    <property type="entry name" value="Sensor_kinase/Photoreceptor"/>
</dbReference>
<comment type="similarity">
    <text evidence="2">In the N-terminal section; belongs to the phytochrome family.</text>
</comment>